<name>A0A915K471_ROMCU</name>
<dbReference type="Proteomes" id="UP000887565">
    <property type="component" value="Unplaced"/>
</dbReference>
<sequence length="128" mass="14538">MAKDRNLLIFTSYEDHYYIVHLDDMYRYLSLHFVHIERTGSAERQKERTFLVGQESSWNDIISSGGYIVESLHFVHVTADALAWPSVTLTDASASADVKFLAIVSKHVPKHQSSEKTLLAALSNRLET</sequence>
<evidence type="ECO:0000313" key="1">
    <source>
        <dbReference type="Proteomes" id="UP000887565"/>
    </source>
</evidence>
<evidence type="ECO:0000313" key="2">
    <source>
        <dbReference type="WBParaSite" id="nRc.2.0.1.t33565-RA"/>
    </source>
</evidence>
<dbReference type="AlphaFoldDB" id="A0A915K471"/>
<accession>A0A915K471</accession>
<reference evidence="2" key="1">
    <citation type="submission" date="2022-11" db="UniProtKB">
        <authorList>
            <consortium name="WormBaseParasite"/>
        </authorList>
    </citation>
    <scope>IDENTIFICATION</scope>
</reference>
<keyword evidence="1" id="KW-1185">Reference proteome</keyword>
<protein>
    <submittedName>
        <fullName evidence="2">Uncharacterized protein</fullName>
    </submittedName>
</protein>
<proteinExistence type="predicted"/>
<organism evidence="1 2">
    <name type="scientific">Romanomermis culicivorax</name>
    <name type="common">Nematode worm</name>
    <dbReference type="NCBI Taxonomy" id="13658"/>
    <lineage>
        <taxon>Eukaryota</taxon>
        <taxon>Metazoa</taxon>
        <taxon>Ecdysozoa</taxon>
        <taxon>Nematoda</taxon>
        <taxon>Enoplea</taxon>
        <taxon>Dorylaimia</taxon>
        <taxon>Mermithida</taxon>
        <taxon>Mermithoidea</taxon>
        <taxon>Mermithidae</taxon>
        <taxon>Romanomermis</taxon>
    </lineage>
</organism>
<dbReference type="WBParaSite" id="nRc.2.0.1.t33565-RA">
    <property type="protein sequence ID" value="nRc.2.0.1.t33565-RA"/>
    <property type="gene ID" value="nRc.2.0.1.g33565"/>
</dbReference>